<accession>A0ACB7ZYG1</accession>
<proteinExistence type="predicted"/>
<protein>
    <submittedName>
        <fullName evidence="1">Uncharacterized protein</fullName>
    </submittedName>
</protein>
<dbReference type="Proteomes" id="UP000790377">
    <property type="component" value="Unassembled WGS sequence"/>
</dbReference>
<organism evidence="1 2">
    <name type="scientific">Hygrophoropsis aurantiaca</name>
    <dbReference type="NCBI Taxonomy" id="72124"/>
    <lineage>
        <taxon>Eukaryota</taxon>
        <taxon>Fungi</taxon>
        <taxon>Dikarya</taxon>
        <taxon>Basidiomycota</taxon>
        <taxon>Agaricomycotina</taxon>
        <taxon>Agaricomycetes</taxon>
        <taxon>Agaricomycetidae</taxon>
        <taxon>Boletales</taxon>
        <taxon>Coniophorineae</taxon>
        <taxon>Hygrophoropsidaceae</taxon>
        <taxon>Hygrophoropsis</taxon>
    </lineage>
</organism>
<dbReference type="EMBL" id="MU268119">
    <property type="protein sequence ID" value="KAH7905813.1"/>
    <property type="molecule type" value="Genomic_DNA"/>
</dbReference>
<evidence type="ECO:0000313" key="2">
    <source>
        <dbReference type="Proteomes" id="UP000790377"/>
    </source>
</evidence>
<sequence length="585" mass="62837">MSGKKKSLASKLQRRRALKVSRRDRVVKNSTLSSSAKKARPESLLRKNHSPPVSDDDRPAKRVKQETNRKQSQVAALRRKSNQQKSCDLRTDGDDGDDDSGTDTASEYNYSDDSYKDDAEATSGSDAMSTGKSAARSARNNSESDSEGHYNDTFEGFGAVASAGSPTSVQDSDAIAEVPAEGADSDDDVSGSPQLSNNAGTKQIEEEDAPSTPALRKSTRSRKVTAKVAALADKSTPTEWDSSDAEGKNTVHHEDIMVTSAAPPAKDESVVERDILLKNTYKDLVPLRVVVFTSTAKQIRTVFLSKWMNEAKTSINKQFVTALASFKTHDIFVNLSRVDPAILTSKLIGKAWYVSFALGLASQLAMCVSVVVINECYIGLPARHAGGTVRKEITGYFITQEFERFAGAAGAVYNIDQFSIFAADDAFKFGTFVKPNQDASPSSKFSARTSSMFSSNASPSSVAAPAVRPVLPSDAVIPLYDYRSEKTFDPAIHLNPAMYGKLLPSHRDFPTGSLALIAYTTSHFTLRTGEPGLGGNLMWAALLAAPPKSDLPDPPSPVKKPAASKSLRTPTKASSSKNAGTGKNK</sequence>
<name>A0ACB7ZYG1_9AGAM</name>
<evidence type="ECO:0000313" key="1">
    <source>
        <dbReference type="EMBL" id="KAH7905813.1"/>
    </source>
</evidence>
<gene>
    <name evidence="1" type="ORF">BJ138DRAFT_1118140</name>
</gene>
<comment type="caution">
    <text evidence="1">The sequence shown here is derived from an EMBL/GenBank/DDBJ whole genome shotgun (WGS) entry which is preliminary data.</text>
</comment>
<reference evidence="1" key="1">
    <citation type="journal article" date="2021" name="New Phytol.">
        <title>Evolutionary innovations through gain and loss of genes in the ectomycorrhizal Boletales.</title>
        <authorList>
            <person name="Wu G."/>
            <person name="Miyauchi S."/>
            <person name="Morin E."/>
            <person name="Kuo A."/>
            <person name="Drula E."/>
            <person name="Varga T."/>
            <person name="Kohler A."/>
            <person name="Feng B."/>
            <person name="Cao Y."/>
            <person name="Lipzen A."/>
            <person name="Daum C."/>
            <person name="Hundley H."/>
            <person name="Pangilinan J."/>
            <person name="Johnson J."/>
            <person name="Barry K."/>
            <person name="LaButti K."/>
            <person name="Ng V."/>
            <person name="Ahrendt S."/>
            <person name="Min B."/>
            <person name="Choi I.G."/>
            <person name="Park H."/>
            <person name="Plett J.M."/>
            <person name="Magnuson J."/>
            <person name="Spatafora J.W."/>
            <person name="Nagy L.G."/>
            <person name="Henrissat B."/>
            <person name="Grigoriev I.V."/>
            <person name="Yang Z.L."/>
            <person name="Xu J."/>
            <person name="Martin F.M."/>
        </authorList>
    </citation>
    <scope>NUCLEOTIDE SEQUENCE</scope>
    <source>
        <strain evidence="1">ATCC 28755</strain>
    </source>
</reference>
<keyword evidence="2" id="KW-1185">Reference proteome</keyword>